<gene>
    <name evidence="2" type="ORF">SAMN05421788_10964</name>
</gene>
<keyword evidence="1" id="KW-0812">Transmembrane</keyword>
<protein>
    <submittedName>
        <fullName evidence="2">Uncharacterized protein</fullName>
    </submittedName>
</protein>
<dbReference type="EMBL" id="FTOR01000009">
    <property type="protein sequence ID" value="SIT29873.1"/>
    <property type="molecule type" value="Genomic_DNA"/>
</dbReference>
<dbReference type="Proteomes" id="UP000186917">
    <property type="component" value="Unassembled WGS sequence"/>
</dbReference>
<keyword evidence="1" id="KW-0472">Membrane</keyword>
<evidence type="ECO:0000256" key="1">
    <source>
        <dbReference type="SAM" id="Phobius"/>
    </source>
</evidence>
<feature type="transmembrane region" description="Helical" evidence="1">
    <location>
        <begin position="124"/>
        <end position="145"/>
    </location>
</feature>
<keyword evidence="1" id="KW-1133">Transmembrane helix</keyword>
<proteinExistence type="predicted"/>
<evidence type="ECO:0000313" key="2">
    <source>
        <dbReference type="EMBL" id="SIT29873.1"/>
    </source>
</evidence>
<feature type="transmembrane region" description="Helical" evidence="1">
    <location>
        <begin position="91"/>
        <end position="112"/>
    </location>
</feature>
<dbReference type="KEGG" id="fln:FLA_3611"/>
<accession>A0A173MIZ4</accession>
<dbReference type="RefSeq" id="WP_076381394.1">
    <property type="nucleotide sequence ID" value="NZ_AP017422.1"/>
</dbReference>
<keyword evidence="3" id="KW-1185">Reference proteome</keyword>
<organism evidence="2 3">
    <name type="scientific">Filimonas lacunae</name>
    <dbReference type="NCBI Taxonomy" id="477680"/>
    <lineage>
        <taxon>Bacteria</taxon>
        <taxon>Pseudomonadati</taxon>
        <taxon>Bacteroidota</taxon>
        <taxon>Chitinophagia</taxon>
        <taxon>Chitinophagales</taxon>
        <taxon>Chitinophagaceae</taxon>
        <taxon>Filimonas</taxon>
    </lineage>
</organism>
<dbReference type="AlphaFoldDB" id="A0A173MIZ4"/>
<dbReference type="OrthoDB" id="678918at2"/>
<dbReference type="STRING" id="477680.SAMN05421788_10964"/>
<reference evidence="3" key="1">
    <citation type="submission" date="2017-01" db="EMBL/GenBank/DDBJ databases">
        <authorList>
            <person name="Varghese N."/>
            <person name="Submissions S."/>
        </authorList>
    </citation>
    <scope>NUCLEOTIDE SEQUENCE [LARGE SCALE GENOMIC DNA]</scope>
    <source>
        <strain evidence="3">DSM 21054</strain>
    </source>
</reference>
<evidence type="ECO:0000313" key="3">
    <source>
        <dbReference type="Proteomes" id="UP000186917"/>
    </source>
</evidence>
<sequence length="156" mass="17301">MKQEHLTDKELQEWALGQAAMHGQQAAHVQACARCTAAVANYQALFSAIHAMEKPALEVDMAALVMAHLPVATSQQSVEAAAKRAFPRLQLLLAVAAITVVIVTLLVMSSYFKGLLQGVDHMLFSLLVVTVLTITLFQCRELWVLHRKKMNQLKFY</sequence>
<name>A0A173MIZ4_9BACT</name>